<organism evidence="1 2">
    <name type="scientific">Rhizobium herbae</name>
    <dbReference type="NCBI Taxonomy" id="508661"/>
    <lineage>
        <taxon>Bacteria</taxon>
        <taxon>Pseudomonadati</taxon>
        <taxon>Pseudomonadota</taxon>
        <taxon>Alphaproteobacteria</taxon>
        <taxon>Hyphomicrobiales</taxon>
        <taxon>Rhizobiaceae</taxon>
        <taxon>Rhizobium/Agrobacterium group</taxon>
        <taxon>Rhizobium</taxon>
    </lineage>
</organism>
<proteinExistence type="predicted"/>
<dbReference type="Proteomes" id="UP000823786">
    <property type="component" value="Unassembled WGS sequence"/>
</dbReference>
<comment type="caution">
    <text evidence="1">The sequence shown here is derived from an EMBL/GenBank/DDBJ whole genome shotgun (WGS) entry which is preliminary data.</text>
</comment>
<dbReference type="EMBL" id="JAGGJV010000004">
    <property type="protein sequence ID" value="MBP1858905.1"/>
    <property type="molecule type" value="Genomic_DNA"/>
</dbReference>
<evidence type="ECO:0000313" key="1">
    <source>
        <dbReference type="EMBL" id="MBP1858905.1"/>
    </source>
</evidence>
<name>A0ABS4ELV4_9HYPH</name>
<protein>
    <submittedName>
        <fullName evidence="1">Uncharacterized protein</fullName>
    </submittedName>
</protein>
<keyword evidence="2" id="KW-1185">Reference proteome</keyword>
<sequence>MVPRRRRRISSRISRARWVSISSGTFTWSPKSGPAFCWRLEGRGQGARLAVSGRLSVSNGLSLDLGWLDRFPRLKLDGLSDFKS</sequence>
<accession>A0ABS4ELV4</accession>
<reference evidence="1 2" key="1">
    <citation type="submission" date="2021-03" db="EMBL/GenBank/DDBJ databases">
        <title>Genomic Encyclopedia of Type Strains, Phase IV (KMG-IV): sequencing the most valuable type-strain genomes for metagenomic binning, comparative biology and taxonomic classification.</title>
        <authorList>
            <person name="Goeker M."/>
        </authorList>
    </citation>
    <scope>NUCLEOTIDE SEQUENCE [LARGE SCALE GENOMIC DNA]</scope>
    <source>
        <strain evidence="1 2">DSM 26427</strain>
    </source>
</reference>
<evidence type="ECO:0000313" key="2">
    <source>
        <dbReference type="Proteomes" id="UP000823786"/>
    </source>
</evidence>
<gene>
    <name evidence="1" type="ORF">J2Z75_002417</name>
</gene>